<feature type="domain" description="Peptidase M24" evidence="1">
    <location>
        <begin position="139"/>
        <end position="340"/>
    </location>
</feature>
<dbReference type="GO" id="GO:0008235">
    <property type="term" value="F:metalloexopeptidase activity"/>
    <property type="evidence" value="ECO:0007669"/>
    <property type="project" value="UniProtKB-ARBA"/>
</dbReference>
<organism evidence="3 4">
    <name type="scientific">Desulfuromusa kysingii</name>
    <dbReference type="NCBI Taxonomy" id="37625"/>
    <lineage>
        <taxon>Bacteria</taxon>
        <taxon>Pseudomonadati</taxon>
        <taxon>Thermodesulfobacteriota</taxon>
        <taxon>Desulfuromonadia</taxon>
        <taxon>Desulfuromonadales</taxon>
        <taxon>Geopsychrobacteraceae</taxon>
        <taxon>Desulfuromusa</taxon>
    </lineage>
</organism>
<keyword evidence="3" id="KW-0645">Protease</keyword>
<dbReference type="PANTHER" id="PTHR46112:SF3">
    <property type="entry name" value="AMINOPEPTIDASE YPDF"/>
    <property type="match status" value="1"/>
</dbReference>
<feature type="domain" description="Creatinase N-terminal" evidence="2">
    <location>
        <begin position="9"/>
        <end position="113"/>
    </location>
</feature>
<dbReference type="CDD" id="cd01092">
    <property type="entry name" value="APP-like"/>
    <property type="match status" value="1"/>
</dbReference>
<gene>
    <name evidence="3" type="ORF">SAMN05660420_02732</name>
</gene>
<dbReference type="Gene3D" id="3.40.350.10">
    <property type="entry name" value="Creatinase/prolidase N-terminal domain"/>
    <property type="match status" value="1"/>
</dbReference>
<dbReference type="InterPro" id="IPR001714">
    <property type="entry name" value="Pept_M24_MAP"/>
</dbReference>
<dbReference type="PANTHER" id="PTHR46112">
    <property type="entry name" value="AMINOPEPTIDASE"/>
    <property type="match status" value="1"/>
</dbReference>
<dbReference type="Pfam" id="PF01321">
    <property type="entry name" value="Creatinase_N"/>
    <property type="match status" value="1"/>
</dbReference>
<proteinExistence type="predicted"/>
<dbReference type="RefSeq" id="WP_245706551.1">
    <property type="nucleotide sequence ID" value="NZ_FNQN01000009.1"/>
</dbReference>
<dbReference type="InterPro" id="IPR000994">
    <property type="entry name" value="Pept_M24"/>
</dbReference>
<dbReference type="SUPFAM" id="SSF55920">
    <property type="entry name" value="Creatinase/aminopeptidase"/>
    <property type="match status" value="1"/>
</dbReference>
<keyword evidence="3" id="KW-0031">Aminopeptidase</keyword>
<dbReference type="Gene3D" id="3.90.230.10">
    <property type="entry name" value="Creatinase/methionine aminopeptidase superfamily"/>
    <property type="match status" value="1"/>
</dbReference>
<dbReference type="GO" id="GO:0004177">
    <property type="term" value="F:aminopeptidase activity"/>
    <property type="evidence" value="ECO:0007669"/>
    <property type="project" value="UniProtKB-KW"/>
</dbReference>
<dbReference type="InterPro" id="IPR050659">
    <property type="entry name" value="Peptidase_M24B"/>
</dbReference>
<evidence type="ECO:0000313" key="4">
    <source>
        <dbReference type="Proteomes" id="UP000199409"/>
    </source>
</evidence>
<dbReference type="AlphaFoldDB" id="A0A1H4CXY9"/>
<evidence type="ECO:0000313" key="3">
    <source>
        <dbReference type="EMBL" id="SEA65353.1"/>
    </source>
</evidence>
<keyword evidence="4" id="KW-1185">Reference proteome</keyword>
<reference evidence="3 4" key="1">
    <citation type="submission" date="2016-10" db="EMBL/GenBank/DDBJ databases">
        <authorList>
            <person name="de Groot N.N."/>
        </authorList>
    </citation>
    <scope>NUCLEOTIDE SEQUENCE [LARGE SCALE GENOMIC DNA]</scope>
    <source>
        <strain evidence="3 4">DSM 7343</strain>
    </source>
</reference>
<keyword evidence="3" id="KW-0378">Hydrolase</keyword>
<dbReference type="Pfam" id="PF00557">
    <property type="entry name" value="Peptidase_M24"/>
    <property type="match status" value="1"/>
</dbReference>
<evidence type="ECO:0000259" key="2">
    <source>
        <dbReference type="Pfam" id="PF01321"/>
    </source>
</evidence>
<dbReference type="InterPro" id="IPR036005">
    <property type="entry name" value="Creatinase/aminopeptidase-like"/>
</dbReference>
<dbReference type="InterPro" id="IPR029149">
    <property type="entry name" value="Creatin/AminoP/Spt16_N"/>
</dbReference>
<dbReference type="EMBL" id="FNQN01000009">
    <property type="protein sequence ID" value="SEA65353.1"/>
    <property type="molecule type" value="Genomic_DNA"/>
</dbReference>
<dbReference type="SUPFAM" id="SSF53092">
    <property type="entry name" value="Creatinase/prolidase N-terminal domain"/>
    <property type="match status" value="1"/>
</dbReference>
<dbReference type="STRING" id="37625.SAMN05660420_02732"/>
<accession>A0A1H4CXY9</accession>
<sequence length="358" mass="39190">MSGFDNRCIRDIFALEKLDAIIIFGLPNIRYLSGFTGTDGVFFLAANRSVFFTDSRYISQAEKQVKADQIKCYRNKLKTVADQLLSSGCKRVGIDAEVVSVALFEELKRYVGDSVQWCLLGSQLQPLRGVKTDAEIVSLKKAAYLNSQAFASVLPLFRPGVTELEISQELEFSLKRLGGEANAFDFIVASGIRGALPHGVASDKRLQAGELVTIDFGTRVNGYHSDETVTLAIGEVDRNLRQIFDIVLEAHDSALEAIRPGMLISELDAVARNYIASQGYGDYFGHALGHGVGLEIHEFPAVSSRSDQRLLAGMVITIEPGIYISGTGGVRIEDTVVVTDCGFEKLTLIPKQFKQINV</sequence>
<dbReference type="Proteomes" id="UP000199409">
    <property type="component" value="Unassembled WGS sequence"/>
</dbReference>
<evidence type="ECO:0000259" key="1">
    <source>
        <dbReference type="Pfam" id="PF00557"/>
    </source>
</evidence>
<dbReference type="PRINTS" id="PR00599">
    <property type="entry name" value="MAPEPTIDASE"/>
</dbReference>
<name>A0A1H4CXY9_9BACT</name>
<dbReference type="InterPro" id="IPR000587">
    <property type="entry name" value="Creatinase_N"/>
</dbReference>
<protein>
    <submittedName>
        <fullName evidence="3">Xaa-Pro aminopeptidase</fullName>
    </submittedName>
</protein>